<dbReference type="EMBL" id="DSTU01000007">
    <property type="protein sequence ID" value="HFJ54186.1"/>
    <property type="molecule type" value="Genomic_DNA"/>
</dbReference>
<dbReference type="Pfam" id="PF09723">
    <property type="entry name" value="Zn_ribbon_8"/>
    <property type="match status" value="1"/>
</dbReference>
<dbReference type="NCBIfam" id="TIGR02605">
    <property type="entry name" value="CxxC_CxxC_SSSS"/>
    <property type="match status" value="1"/>
</dbReference>
<evidence type="ECO:0000256" key="1">
    <source>
        <dbReference type="SAM" id="MobiDB-lite"/>
    </source>
</evidence>
<dbReference type="PANTHER" id="PTHR34404:SF2">
    <property type="entry name" value="CONSERVED SERINE RICH PROTEIN"/>
    <property type="match status" value="1"/>
</dbReference>
<evidence type="ECO:0000313" key="4">
    <source>
        <dbReference type="EMBL" id="HFJ54186.1"/>
    </source>
</evidence>
<dbReference type="Gene3D" id="2.20.28.30">
    <property type="entry name" value="RNA polymerase ii, chain L"/>
    <property type="match status" value="1"/>
</dbReference>
<feature type="domain" description="Putative regulatory protein FmdB zinc ribbon" evidence="2">
    <location>
        <begin position="1"/>
        <end position="43"/>
    </location>
</feature>
<reference evidence="4" key="1">
    <citation type="journal article" date="2020" name="mSystems">
        <title>Genome- and Community-Level Interaction Insights into Carbon Utilization and Element Cycling Functions of Hydrothermarchaeota in Hydrothermal Sediment.</title>
        <authorList>
            <person name="Zhou Z."/>
            <person name="Liu Y."/>
            <person name="Xu W."/>
            <person name="Pan J."/>
            <person name="Luo Z.H."/>
            <person name="Li M."/>
        </authorList>
    </citation>
    <scope>NUCLEOTIDE SEQUENCE [LARGE SCALE GENOMIC DNA]</scope>
    <source>
        <strain evidence="3">SpSt-265</strain>
        <strain evidence="4">SpSt-465</strain>
    </source>
</reference>
<accession>A0A7C3EHZ3</accession>
<proteinExistence type="predicted"/>
<evidence type="ECO:0000259" key="2">
    <source>
        <dbReference type="SMART" id="SM00834"/>
    </source>
</evidence>
<protein>
    <submittedName>
        <fullName evidence="4">Zinc ribbon domain-containing protein</fullName>
    </submittedName>
</protein>
<feature type="region of interest" description="Disordered" evidence="1">
    <location>
        <begin position="64"/>
        <end position="86"/>
    </location>
</feature>
<gene>
    <name evidence="3" type="ORF">ENP94_03940</name>
    <name evidence="4" type="ORF">ENS16_05805</name>
</gene>
<sequence length="86" mass="9593">MPTYEYHCKRCGHRFSQFQRITEPPVKKCPKCGKNGGVERLISGGSGLIFKGSGFYITDYARKSETGKKSDKSGPETSGKKEEKKD</sequence>
<name>A0A7C3EHZ3_UNCW3</name>
<dbReference type="AlphaFoldDB" id="A0A7C3EHZ3"/>
<dbReference type="EMBL" id="DSLG01000004">
    <property type="protein sequence ID" value="HEA87144.1"/>
    <property type="molecule type" value="Genomic_DNA"/>
</dbReference>
<evidence type="ECO:0000313" key="3">
    <source>
        <dbReference type="EMBL" id="HEA87144.1"/>
    </source>
</evidence>
<dbReference type="SMART" id="SM00834">
    <property type="entry name" value="CxxC_CXXC_SSSS"/>
    <property type="match status" value="1"/>
</dbReference>
<dbReference type="InterPro" id="IPR013429">
    <property type="entry name" value="Regulatory_FmdB_Zinc_ribbon"/>
</dbReference>
<comment type="caution">
    <text evidence="4">The sequence shown here is derived from an EMBL/GenBank/DDBJ whole genome shotgun (WGS) entry which is preliminary data.</text>
</comment>
<dbReference type="PANTHER" id="PTHR34404">
    <property type="entry name" value="REGULATORY PROTEIN, FMDB FAMILY"/>
    <property type="match status" value="1"/>
</dbReference>
<organism evidence="4">
    <name type="scientific">candidate division WOR-3 bacterium</name>
    <dbReference type="NCBI Taxonomy" id="2052148"/>
    <lineage>
        <taxon>Bacteria</taxon>
        <taxon>Bacteria division WOR-3</taxon>
    </lineage>
</organism>